<dbReference type="RefSeq" id="XP_031856784.1">
    <property type="nucleotide sequence ID" value="XM_032000893.1"/>
</dbReference>
<protein>
    <submittedName>
        <fullName evidence="2">Uncharacterized protein</fullName>
    </submittedName>
</protein>
<feature type="region of interest" description="Disordered" evidence="1">
    <location>
        <begin position="77"/>
        <end position="107"/>
    </location>
</feature>
<feature type="compositionally biased region" description="Basic and acidic residues" evidence="1">
    <location>
        <begin position="209"/>
        <end position="234"/>
    </location>
</feature>
<feature type="region of interest" description="Disordered" evidence="1">
    <location>
        <begin position="209"/>
        <end position="250"/>
    </location>
</feature>
<organism evidence="2 3">
    <name type="scientific">Magnusiomyces paraingens</name>
    <dbReference type="NCBI Taxonomy" id="2606893"/>
    <lineage>
        <taxon>Eukaryota</taxon>
        <taxon>Fungi</taxon>
        <taxon>Dikarya</taxon>
        <taxon>Ascomycota</taxon>
        <taxon>Saccharomycotina</taxon>
        <taxon>Dipodascomycetes</taxon>
        <taxon>Dipodascales</taxon>
        <taxon>Dipodascaceae</taxon>
        <taxon>Magnusiomyces</taxon>
    </lineage>
</organism>
<keyword evidence="3" id="KW-1185">Reference proteome</keyword>
<sequence length="295" mass="33348">MNNYRNSQVPYIPDKRFSQPSSGTIFKNSFQNQPFKNSSESSATSGSFVYTDPVVPSRSSLVDNTLSAQISIMRKYSSPKTESTLATPTTESSQYPTMSSGRSSSSSLNSAFLTDDWGLVYATNFQSMSSDDENEEENENALPIDLAVPTKPQPNSIKWPGIVATNPFGPIEPFHPEKYANDARIIREHAHWQSRDVFDQLFSTCRKEQEDKKEETEYGEQREKGEENENKNENENENENESGYESEDLDSLGFRLQRDMVLAACNNYDNMGTPTKSKSKRSIKAKIKSAIFFRK</sequence>
<gene>
    <name evidence="2" type="ORF">SAPINGB_P006179</name>
</gene>
<dbReference type="GeneID" id="43584993"/>
<reference evidence="2 3" key="1">
    <citation type="submission" date="2019-09" db="EMBL/GenBank/DDBJ databases">
        <authorList>
            <person name="Brejova B."/>
        </authorList>
    </citation>
    <scope>NUCLEOTIDE SEQUENCE [LARGE SCALE GENOMIC DNA]</scope>
</reference>
<dbReference type="EMBL" id="CABVLU010000005">
    <property type="protein sequence ID" value="VVT58384.1"/>
    <property type="molecule type" value="Genomic_DNA"/>
</dbReference>
<evidence type="ECO:0000313" key="2">
    <source>
        <dbReference type="EMBL" id="VVT58384.1"/>
    </source>
</evidence>
<evidence type="ECO:0000256" key="1">
    <source>
        <dbReference type="SAM" id="MobiDB-lite"/>
    </source>
</evidence>
<feature type="region of interest" description="Disordered" evidence="1">
    <location>
        <begin position="1"/>
        <end position="45"/>
    </location>
</feature>
<proteinExistence type="predicted"/>
<dbReference type="AlphaFoldDB" id="A0A5E8C3N8"/>
<feature type="compositionally biased region" description="Polar residues" evidence="1">
    <location>
        <begin position="18"/>
        <end position="45"/>
    </location>
</feature>
<feature type="compositionally biased region" description="Polar residues" evidence="1">
    <location>
        <begin position="78"/>
        <end position="98"/>
    </location>
</feature>
<name>A0A5E8C3N8_9ASCO</name>
<accession>A0A5E8C3N8</accession>
<dbReference type="Proteomes" id="UP000398389">
    <property type="component" value="Unassembled WGS sequence"/>
</dbReference>
<evidence type="ECO:0000313" key="3">
    <source>
        <dbReference type="Proteomes" id="UP000398389"/>
    </source>
</evidence>
<feature type="compositionally biased region" description="Acidic residues" evidence="1">
    <location>
        <begin position="235"/>
        <end position="250"/>
    </location>
</feature>